<feature type="region of interest" description="Disordered" evidence="12">
    <location>
        <begin position="150"/>
        <end position="177"/>
    </location>
</feature>
<dbReference type="SUPFAM" id="SSF57667">
    <property type="entry name" value="beta-beta-alpha zinc fingers"/>
    <property type="match status" value="5"/>
</dbReference>
<keyword evidence="10" id="KW-0539">Nucleus</keyword>
<dbReference type="GO" id="GO:0000978">
    <property type="term" value="F:RNA polymerase II cis-regulatory region sequence-specific DNA binding"/>
    <property type="evidence" value="ECO:0007669"/>
    <property type="project" value="TreeGrafter"/>
</dbReference>
<dbReference type="InterPro" id="IPR036236">
    <property type="entry name" value="Znf_C2H2_sf"/>
</dbReference>
<feature type="domain" description="C2H2-type" evidence="13">
    <location>
        <begin position="387"/>
        <end position="414"/>
    </location>
</feature>
<feature type="domain" description="C2H2-type" evidence="13">
    <location>
        <begin position="294"/>
        <end position="321"/>
    </location>
</feature>
<dbReference type="AlphaFoldDB" id="A0AAN8JG98"/>
<dbReference type="InterPro" id="IPR050457">
    <property type="entry name" value="ZnFinger_BTB_dom_contain"/>
</dbReference>
<dbReference type="GO" id="GO:0005634">
    <property type="term" value="C:nucleus"/>
    <property type="evidence" value="ECO:0007669"/>
    <property type="project" value="UniProtKB-SubCell"/>
</dbReference>
<evidence type="ECO:0000256" key="7">
    <source>
        <dbReference type="ARBA" id="ARBA00023015"/>
    </source>
</evidence>
<dbReference type="EMBL" id="JAZGQO010000011">
    <property type="protein sequence ID" value="KAK6173764.1"/>
    <property type="molecule type" value="Genomic_DNA"/>
</dbReference>
<dbReference type="PROSITE" id="PS00028">
    <property type="entry name" value="ZINC_FINGER_C2H2_1"/>
    <property type="match status" value="5"/>
</dbReference>
<evidence type="ECO:0000256" key="9">
    <source>
        <dbReference type="ARBA" id="ARBA00023163"/>
    </source>
</evidence>
<evidence type="ECO:0000256" key="8">
    <source>
        <dbReference type="ARBA" id="ARBA00023125"/>
    </source>
</evidence>
<dbReference type="FunFam" id="3.30.160.60:FF:000099">
    <property type="entry name" value="Zinc finger protein 79"/>
    <property type="match status" value="1"/>
</dbReference>
<dbReference type="FunFam" id="3.30.160.60:FF:000100">
    <property type="entry name" value="Zinc finger 45-like"/>
    <property type="match status" value="1"/>
</dbReference>
<evidence type="ECO:0000256" key="4">
    <source>
        <dbReference type="ARBA" id="ARBA00022737"/>
    </source>
</evidence>
<dbReference type="FunFam" id="3.30.160.60:FF:000303">
    <property type="entry name" value="Zinc finger protein 41"/>
    <property type="match status" value="1"/>
</dbReference>
<keyword evidence="7" id="KW-0805">Transcription regulation</keyword>
<comment type="caution">
    <text evidence="14">The sequence shown here is derived from an EMBL/GenBank/DDBJ whole genome shotgun (WGS) entry which is preliminary data.</text>
</comment>
<accession>A0AAN8JG98</accession>
<feature type="compositionally biased region" description="Basic and acidic residues" evidence="12">
    <location>
        <begin position="150"/>
        <end position="167"/>
    </location>
</feature>
<evidence type="ECO:0000256" key="10">
    <source>
        <dbReference type="ARBA" id="ARBA00023242"/>
    </source>
</evidence>
<dbReference type="SMART" id="SM00355">
    <property type="entry name" value="ZnF_C2H2"/>
    <property type="match status" value="8"/>
</dbReference>
<dbReference type="GO" id="GO:0008270">
    <property type="term" value="F:zinc ion binding"/>
    <property type="evidence" value="ECO:0007669"/>
    <property type="project" value="UniProtKB-KW"/>
</dbReference>
<protein>
    <recommendedName>
        <fullName evidence="13">C2H2-type domain-containing protein</fullName>
    </recommendedName>
</protein>
<dbReference type="FunFam" id="3.30.160.60:FF:000534">
    <property type="entry name" value="zinc finger protein 674"/>
    <property type="match status" value="1"/>
</dbReference>
<dbReference type="InterPro" id="IPR013087">
    <property type="entry name" value="Znf_C2H2_type"/>
</dbReference>
<keyword evidence="15" id="KW-1185">Reference proteome</keyword>
<evidence type="ECO:0000256" key="2">
    <source>
        <dbReference type="ARBA" id="ARBA00006991"/>
    </source>
</evidence>
<feature type="domain" description="C2H2-type" evidence="13">
    <location>
        <begin position="471"/>
        <end position="498"/>
    </location>
</feature>
<feature type="domain" description="C2H2-type" evidence="13">
    <location>
        <begin position="499"/>
        <end position="532"/>
    </location>
</feature>
<evidence type="ECO:0000259" key="13">
    <source>
        <dbReference type="PROSITE" id="PS50157"/>
    </source>
</evidence>
<dbReference type="GO" id="GO:0000981">
    <property type="term" value="F:DNA-binding transcription factor activity, RNA polymerase II-specific"/>
    <property type="evidence" value="ECO:0007669"/>
    <property type="project" value="TreeGrafter"/>
</dbReference>
<feature type="compositionally biased region" description="Basic residues" evidence="12">
    <location>
        <begin position="257"/>
        <end position="266"/>
    </location>
</feature>
<evidence type="ECO:0000313" key="15">
    <source>
        <dbReference type="Proteomes" id="UP001347796"/>
    </source>
</evidence>
<evidence type="ECO:0000256" key="5">
    <source>
        <dbReference type="ARBA" id="ARBA00022771"/>
    </source>
</evidence>
<name>A0AAN8JG98_PATCE</name>
<dbReference type="FunFam" id="3.30.160.60:FF:000446">
    <property type="entry name" value="Zinc finger protein"/>
    <property type="match status" value="1"/>
</dbReference>
<keyword evidence="3" id="KW-0479">Metal-binding</keyword>
<keyword evidence="5 11" id="KW-0863">Zinc-finger</keyword>
<dbReference type="PANTHER" id="PTHR46105">
    <property type="entry name" value="AGAP004733-PA"/>
    <property type="match status" value="1"/>
</dbReference>
<dbReference type="Proteomes" id="UP001347796">
    <property type="component" value="Unassembled WGS sequence"/>
</dbReference>
<evidence type="ECO:0000256" key="11">
    <source>
        <dbReference type="PROSITE-ProRule" id="PRU00042"/>
    </source>
</evidence>
<dbReference type="PANTHER" id="PTHR46105:SF5">
    <property type="entry name" value="ZINC FINGER AND BTB DOMAIN-CONTAINING PROTEIN 44 ISOFORM X1"/>
    <property type="match status" value="1"/>
</dbReference>
<keyword evidence="4" id="KW-0677">Repeat</keyword>
<feature type="domain" description="C2H2-type" evidence="13">
    <location>
        <begin position="415"/>
        <end position="442"/>
    </location>
</feature>
<feature type="compositionally biased region" description="Basic residues" evidence="12">
    <location>
        <begin position="202"/>
        <end position="212"/>
    </location>
</feature>
<feature type="domain" description="C2H2-type" evidence="13">
    <location>
        <begin position="359"/>
        <end position="386"/>
    </location>
</feature>
<feature type="domain" description="C2H2-type" evidence="13">
    <location>
        <begin position="331"/>
        <end position="358"/>
    </location>
</feature>
<keyword evidence="6" id="KW-0862">Zinc</keyword>
<dbReference type="Gene3D" id="3.30.160.60">
    <property type="entry name" value="Classic Zinc Finger"/>
    <property type="match status" value="8"/>
</dbReference>
<keyword evidence="9" id="KW-0804">Transcription</keyword>
<proteinExistence type="inferred from homology"/>
<dbReference type="FunFam" id="3.30.160.60:FF:001370">
    <property type="entry name" value="Zinc finger protein"/>
    <property type="match status" value="1"/>
</dbReference>
<sequence length="611" mass="68991">MNNHHLNMSSEDFEFYTRSPSLTMDPVHPPPLPGLPPFVKTCANVEISPDKSQPPLISENGVKKIMEICENHVIGQTRSVREIVNICSKMAGYEYYCNQIVAFCNQIFSETITSSHTIINLCKSFTHLDLSVTVKDSTAKSDLLLPNIKEEAPSTSEEKLESIREQEGNNSEISVPSLLGSLETSGTDLLDSEKTFMSSKTSSKKKPRKSHPVKLQTVEQVTSAEEPSDQESESEHYSSDPDWTTDLSSTASPEKKSPKRLSSTKKTNKNVCEPIVLSIKKSSIPKKKSEKQVYNCPFCSKKFRLKHNMLRHKLLHDKQDFPRKKTEKKEYKCELCGLVCPYNAAFLRHMRSHTGEKPFVCEVCGSAYADNQSLKNHQLTHSDNKPVACELCSYRCRSKKQLKHHMIVHSNEKKYQCDECGKQFARNDDLKRHKLGHSGVKNYACEQCGKRFARNNHLKEHRAIHNDEMPYSCEICGKQSRQAYNIVVHMRTHTGHKPFACEKCGKKFAHNVSLRQHRNTCPGGDLLSGQQAKNDLPMQHTGSRLQGKMDMLTDQSRNIDIMTGQPSKIERLPAGQQEDKLDLLSGQPGRGDGPSSTFNPLNYLYGNIPPL</sequence>
<organism evidence="14 15">
    <name type="scientific">Patella caerulea</name>
    <name type="common">Rayed Mediterranean limpet</name>
    <dbReference type="NCBI Taxonomy" id="87958"/>
    <lineage>
        <taxon>Eukaryota</taxon>
        <taxon>Metazoa</taxon>
        <taxon>Spiralia</taxon>
        <taxon>Lophotrochozoa</taxon>
        <taxon>Mollusca</taxon>
        <taxon>Gastropoda</taxon>
        <taxon>Patellogastropoda</taxon>
        <taxon>Patelloidea</taxon>
        <taxon>Patellidae</taxon>
        <taxon>Patella</taxon>
    </lineage>
</organism>
<evidence type="ECO:0000256" key="1">
    <source>
        <dbReference type="ARBA" id="ARBA00004123"/>
    </source>
</evidence>
<evidence type="ECO:0000313" key="14">
    <source>
        <dbReference type="EMBL" id="KAK6173764.1"/>
    </source>
</evidence>
<keyword evidence="8" id="KW-0238">DNA-binding</keyword>
<comment type="subcellular location">
    <subcellularLocation>
        <location evidence="1">Nucleus</location>
    </subcellularLocation>
</comment>
<gene>
    <name evidence="14" type="ORF">SNE40_017165</name>
</gene>
<feature type="domain" description="C2H2-type" evidence="13">
    <location>
        <begin position="443"/>
        <end position="470"/>
    </location>
</feature>
<feature type="region of interest" description="Disordered" evidence="12">
    <location>
        <begin position="522"/>
        <end position="550"/>
    </location>
</feature>
<feature type="region of interest" description="Disordered" evidence="12">
    <location>
        <begin position="190"/>
        <end position="266"/>
    </location>
</feature>
<comment type="similarity">
    <text evidence="2">Belongs to the krueppel C2H2-type zinc-finger protein family.</text>
</comment>
<dbReference type="Pfam" id="PF00096">
    <property type="entry name" value="zf-C2H2"/>
    <property type="match status" value="6"/>
</dbReference>
<reference evidence="14 15" key="1">
    <citation type="submission" date="2024-01" db="EMBL/GenBank/DDBJ databases">
        <title>The genome of the rayed Mediterranean limpet Patella caerulea (Linnaeus, 1758).</title>
        <authorList>
            <person name="Anh-Thu Weber A."/>
            <person name="Halstead-Nussloch G."/>
        </authorList>
    </citation>
    <scope>NUCLEOTIDE SEQUENCE [LARGE SCALE GENOMIC DNA]</scope>
    <source>
        <strain evidence="14">AATW-2023a</strain>
        <tissue evidence="14">Whole specimen</tissue>
    </source>
</reference>
<evidence type="ECO:0000256" key="3">
    <source>
        <dbReference type="ARBA" id="ARBA00022723"/>
    </source>
</evidence>
<evidence type="ECO:0000256" key="12">
    <source>
        <dbReference type="SAM" id="MobiDB-lite"/>
    </source>
</evidence>
<evidence type="ECO:0000256" key="6">
    <source>
        <dbReference type="ARBA" id="ARBA00022833"/>
    </source>
</evidence>
<feature type="compositionally biased region" description="Polar residues" evidence="12">
    <location>
        <begin position="241"/>
        <end position="252"/>
    </location>
</feature>
<dbReference type="PROSITE" id="PS50157">
    <property type="entry name" value="ZINC_FINGER_C2H2_2"/>
    <property type="match status" value="8"/>
</dbReference>